<evidence type="ECO:0000256" key="1">
    <source>
        <dbReference type="ARBA" id="ARBA00004496"/>
    </source>
</evidence>
<comment type="similarity">
    <text evidence="2 13">Belongs to the SUA5 family.</text>
</comment>
<feature type="binding site" evidence="14">
    <location>
        <position position="121"/>
    </location>
    <ligand>
        <name>ATP</name>
        <dbReference type="ChEBI" id="CHEBI:30616"/>
    </ligand>
</feature>
<dbReference type="InterPro" id="IPR010923">
    <property type="entry name" value="T(6)A37_SUA5"/>
</dbReference>
<dbReference type="InterPro" id="IPR005145">
    <property type="entry name" value="Sua5_C"/>
</dbReference>
<proteinExistence type="inferred from homology"/>
<protein>
    <recommendedName>
        <fullName evidence="4 13">Threonylcarbamoyl-AMP synthase</fullName>
        <shortName evidence="13">TC-AMP synthase</shortName>
        <ecNumber evidence="3 13">2.7.7.87</ecNumber>
    </recommendedName>
    <alternativeName>
        <fullName evidence="11 13">L-threonylcarbamoyladenylate synthase</fullName>
    </alternativeName>
</protein>
<dbReference type="GO" id="GO:0003725">
    <property type="term" value="F:double-stranded RNA binding"/>
    <property type="evidence" value="ECO:0007669"/>
    <property type="project" value="UniProtKB-UniRule"/>
</dbReference>
<name>A0A2C9D3B1_9HYPH</name>
<feature type="binding site" evidence="14">
    <location>
        <position position="145"/>
    </location>
    <ligand>
        <name>L-threonine</name>
        <dbReference type="ChEBI" id="CHEBI:57926"/>
    </ligand>
</feature>
<evidence type="ECO:0000256" key="6">
    <source>
        <dbReference type="ARBA" id="ARBA00022679"/>
    </source>
</evidence>
<feature type="binding site" evidence="14">
    <location>
        <position position="61"/>
    </location>
    <ligand>
        <name>ATP</name>
        <dbReference type="ChEBI" id="CHEBI:30616"/>
    </ligand>
</feature>
<keyword evidence="10 13" id="KW-0067">ATP-binding</keyword>
<dbReference type="GO" id="GO:0005524">
    <property type="term" value="F:ATP binding"/>
    <property type="evidence" value="ECO:0007669"/>
    <property type="project" value="UniProtKB-UniRule"/>
</dbReference>
<keyword evidence="6 13" id="KW-0808">Transferase</keyword>
<dbReference type="InterPro" id="IPR006070">
    <property type="entry name" value="Sua5-like_dom"/>
</dbReference>
<gene>
    <name evidence="16" type="primary">rimN</name>
    <name evidence="16" type="ORF">HDIA_1213</name>
</gene>
<evidence type="ECO:0000256" key="7">
    <source>
        <dbReference type="ARBA" id="ARBA00022694"/>
    </source>
</evidence>
<dbReference type="KEGG" id="hdi:HDIA_1213"/>
<evidence type="ECO:0000256" key="3">
    <source>
        <dbReference type="ARBA" id="ARBA00012584"/>
    </source>
</evidence>
<feature type="binding site" evidence="14">
    <location>
        <position position="125"/>
    </location>
    <ligand>
        <name>L-threonine</name>
        <dbReference type="ChEBI" id="CHEBI:57926"/>
    </ligand>
</feature>
<dbReference type="GO" id="GO:0000049">
    <property type="term" value="F:tRNA binding"/>
    <property type="evidence" value="ECO:0007669"/>
    <property type="project" value="TreeGrafter"/>
</dbReference>
<evidence type="ECO:0000256" key="8">
    <source>
        <dbReference type="ARBA" id="ARBA00022695"/>
    </source>
</evidence>
<dbReference type="NCBIfam" id="TIGR00057">
    <property type="entry name" value="L-threonylcarbamoyladenylate synthase"/>
    <property type="match status" value="1"/>
</dbReference>
<dbReference type="RefSeq" id="WP_099555302.1">
    <property type="nucleotide sequence ID" value="NZ_LT960614.1"/>
</dbReference>
<feature type="binding site" evidence="14">
    <location>
        <position position="155"/>
    </location>
    <ligand>
        <name>ATP</name>
        <dbReference type="ChEBI" id="CHEBI:30616"/>
    </ligand>
</feature>
<reference evidence="17" key="1">
    <citation type="submission" date="2017-09" db="EMBL/GenBank/DDBJ databases">
        <title>Genome sequence of Nannocystis excedens DSM 71.</title>
        <authorList>
            <person name="Blom J."/>
        </authorList>
    </citation>
    <scope>NUCLEOTIDE SEQUENCE [LARGE SCALE GENOMIC DNA]</scope>
    <source>
        <strain evidence="17">type strain: E19</strain>
    </source>
</reference>
<evidence type="ECO:0000256" key="10">
    <source>
        <dbReference type="ARBA" id="ARBA00022840"/>
    </source>
</evidence>
<dbReference type="PANTHER" id="PTHR17490">
    <property type="entry name" value="SUA5"/>
    <property type="match status" value="1"/>
</dbReference>
<dbReference type="Gene3D" id="3.40.50.11030">
    <property type="entry name" value="Threonylcarbamoyl-AMP synthase, C-terminal domain"/>
    <property type="match status" value="1"/>
</dbReference>
<dbReference type="Pfam" id="PF01300">
    <property type="entry name" value="Sua5_yciO_yrdC"/>
    <property type="match status" value="1"/>
</dbReference>
<comment type="function">
    <text evidence="13">Required for the formation of a threonylcarbamoyl group on adenosine at position 37 (t(6)A37) in tRNAs that read codons beginning with adenine.</text>
</comment>
<dbReference type="OrthoDB" id="9814580at2"/>
<keyword evidence="9 13" id="KW-0547">Nucleotide-binding</keyword>
<evidence type="ECO:0000256" key="2">
    <source>
        <dbReference type="ARBA" id="ARBA00007663"/>
    </source>
</evidence>
<evidence type="ECO:0000256" key="11">
    <source>
        <dbReference type="ARBA" id="ARBA00029774"/>
    </source>
</evidence>
<dbReference type="SUPFAM" id="SSF55821">
    <property type="entry name" value="YrdC/RibB"/>
    <property type="match status" value="1"/>
</dbReference>
<feature type="binding site" evidence="14">
    <location>
        <position position="238"/>
    </location>
    <ligand>
        <name>ATP</name>
        <dbReference type="ChEBI" id="CHEBI:30616"/>
    </ligand>
</feature>
<keyword evidence="7 13" id="KW-0819">tRNA processing</keyword>
<dbReference type="GO" id="GO:0005737">
    <property type="term" value="C:cytoplasm"/>
    <property type="evidence" value="ECO:0007669"/>
    <property type="project" value="UniProtKB-SubCell"/>
</dbReference>
<feature type="binding site" evidence="14">
    <location>
        <position position="185"/>
    </location>
    <ligand>
        <name>L-threonine</name>
        <dbReference type="ChEBI" id="CHEBI:57926"/>
    </ligand>
</feature>
<dbReference type="GO" id="GO:0008033">
    <property type="term" value="P:tRNA processing"/>
    <property type="evidence" value="ECO:0007669"/>
    <property type="project" value="UniProtKB-KW"/>
</dbReference>
<dbReference type="EC" id="2.7.7.87" evidence="3 13"/>
<evidence type="ECO:0000256" key="14">
    <source>
        <dbReference type="PIRSR" id="PIRSR004930-1"/>
    </source>
</evidence>
<dbReference type="Pfam" id="PF03481">
    <property type="entry name" value="Sua5_C"/>
    <property type="match status" value="1"/>
</dbReference>
<dbReference type="InterPro" id="IPR050156">
    <property type="entry name" value="TC-AMP_synthase_SUA5"/>
</dbReference>
<sequence length="331" mass="34145">MSSSPKTTLLIDAEDVGSVERVAALLKAGEVAAFPTETVYGLGANARDGKAVARIYEAKGRPSFNPLIVHVASLEAAEEIATFDPLSRRFAEAFWPGALTLVLPLKDTAGISSLVTAGLDTIALRVPAHPLARRLIETSGLAIAAPSANRSGRVSPTTAAHVMADLDGRIAAVLDGGSTRIGVESTIVAVTGDDVRLLRHGGVSRGDLEAIAGRPIIADQPVVDDAAPISPGLLTSHYAPKARVRLNADDVRADEAYLGFGPVASEIGSQAAAFESLSERGDPAEAAANLFAALRRLDRPGIAAIAVAPIPQEGLGEAINDRLARAAAPRS</sequence>
<comment type="catalytic activity">
    <reaction evidence="12 13">
        <text>L-threonine + hydrogencarbonate + ATP = L-threonylcarbamoyladenylate + diphosphate + H2O</text>
        <dbReference type="Rhea" id="RHEA:36407"/>
        <dbReference type="ChEBI" id="CHEBI:15377"/>
        <dbReference type="ChEBI" id="CHEBI:17544"/>
        <dbReference type="ChEBI" id="CHEBI:30616"/>
        <dbReference type="ChEBI" id="CHEBI:33019"/>
        <dbReference type="ChEBI" id="CHEBI:57926"/>
        <dbReference type="ChEBI" id="CHEBI:73682"/>
        <dbReference type="EC" id="2.7.7.87"/>
    </reaction>
</comment>
<dbReference type="FunFam" id="3.90.870.10:FF:000009">
    <property type="entry name" value="Threonylcarbamoyl-AMP synthase, putative"/>
    <property type="match status" value="1"/>
</dbReference>
<keyword evidence="8 13" id="KW-0548">Nucleotidyltransferase</keyword>
<organism evidence="16 17">
    <name type="scientific">Hartmannibacter diazotrophicus</name>
    <dbReference type="NCBI Taxonomy" id="1482074"/>
    <lineage>
        <taxon>Bacteria</taxon>
        <taxon>Pseudomonadati</taxon>
        <taxon>Pseudomonadota</taxon>
        <taxon>Alphaproteobacteria</taxon>
        <taxon>Hyphomicrobiales</taxon>
        <taxon>Pleomorphomonadaceae</taxon>
        <taxon>Hartmannibacter</taxon>
    </lineage>
</organism>
<keyword evidence="5 13" id="KW-0963">Cytoplasm</keyword>
<dbReference type="InterPro" id="IPR038385">
    <property type="entry name" value="Sua5/YwlC_C"/>
</dbReference>
<dbReference type="InterPro" id="IPR017945">
    <property type="entry name" value="DHBP_synth_RibB-like_a/b_dom"/>
</dbReference>
<accession>A0A2C9D3B1</accession>
<dbReference type="PROSITE" id="PS51163">
    <property type="entry name" value="YRDC"/>
    <property type="match status" value="1"/>
</dbReference>
<keyword evidence="17" id="KW-1185">Reference proteome</keyword>
<evidence type="ECO:0000256" key="9">
    <source>
        <dbReference type="ARBA" id="ARBA00022741"/>
    </source>
</evidence>
<evidence type="ECO:0000256" key="4">
    <source>
        <dbReference type="ARBA" id="ARBA00015492"/>
    </source>
</evidence>
<dbReference type="AlphaFoldDB" id="A0A2C9D3B1"/>
<dbReference type="Proteomes" id="UP000223606">
    <property type="component" value="Chromosome 1"/>
</dbReference>
<evidence type="ECO:0000313" key="16">
    <source>
        <dbReference type="EMBL" id="SON54754.1"/>
    </source>
</evidence>
<dbReference type="Gene3D" id="3.90.870.10">
    <property type="entry name" value="DHBP synthase"/>
    <property type="match status" value="1"/>
</dbReference>
<evidence type="ECO:0000256" key="5">
    <source>
        <dbReference type="ARBA" id="ARBA00022490"/>
    </source>
</evidence>
<feature type="domain" description="YrdC-like" evidence="15">
    <location>
        <begin position="16"/>
        <end position="203"/>
    </location>
</feature>
<dbReference type="GO" id="GO:0061710">
    <property type="term" value="F:L-threonylcarbamoyladenylate synthase"/>
    <property type="evidence" value="ECO:0007669"/>
    <property type="project" value="UniProtKB-EC"/>
</dbReference>
<comment type="subcellular location">
    <subcellularLocation>
        <location evidence="1 13">Cytoplasm</location>
    </subcellularLocation>
</comment>
<feature type="binding site" evidence="14">
    <location>
        <position position="199"/>
    </location>
    <ligand>
        <name>ATP</name>
        <dbReference type="ChEBI" id="CHEBI:30616"/>
    </ligand>
</feature>
<feature type="binding site" evidence="14">
    <location>
        <position position="38"/>
    </location>
    <ligand>
        <name>L-threonine</name>
        <dbReference type="ChEBI" id="CHEBI:57926"/>
    </ligand>
</feature>
<feature type="binding site" evidence="14">
    <location>
        <position position="147"/>
    </location>
    <ligand>
        <name>ATP</name>
        <dbReference type="ChEBI" id="CHEBI:30616"/>
    </ligand>
</feature>
<evidence type="ECO:0000313" key="17">
    <source>
        <dbReference type="Proteomes" id="UP000223606"/>
    </source>
</evidence>
<feature type="binding site" evidence="14">
    <location>
        <position position="65"/>
    </location>
    <ligand>
        <name>ATP</name>
        <dbReference type="ChEBI" id="CHEBI:30616"/>
    </ligand>
</feature>
<dbReference type="PIRSF" id="PIRSF004930">
    <property type="entry name" value="Tln_factor_SUA5"/>
    <property type="match status" value="1"/>
</dbReference>
<dbReference type="EMBL" id="LT960614">
    <property type="protein sequence ID" value="SON54754.1"/>
    <property type="molecule type" value="Genomic_DNA"/>
</dbReference>
<evidence type="ECO:0000256" key="13">
    <source>
        <dbReference type="PIRNR" id="PIRNR004930"/>
    </source>
</evidence>
<feature type="binding site" evidence="14">
    <location>
        <position position="70"/>
    </location>
    <ligand>
        <name>L-threonine</name>
        <dbReference type="ChEBI" id="CHEBI:57926"/>
    </ligand>
</feature>
<dbReference type="PANTHER" id="PTHR17490:SF16">
    <property type="entry name" value="THREONYLCARBAMOYL-AMP SYNTHASE"/>
    <property type="match status" value="1"/>
</dbReference>
<dbReference type="GO" id="GO:0006450">
    <property type="term" value="P:regulation of translational fidelity"/>
    <property type="evidence" value="ECO:0007669"/>
    <property type="project" value="TreeGrafter"/>
</dbReference>
<evidence type="ECO:0000259" key="15">
    <source>
        <dbReference type="PROSITE" id="PS51163"/>
    </source>
</evidence>
<evidence type="ECO:0000256" key="12">
    <source>
        <dbReference type="ARBA" id="ARBA00048366"/>
    </source>
</evidence>